<comment type="caution">
    <text evidence="2">The sequence shown here is derived from an EMBL/GenBank/DDBJ whole genome shotgun (WGS) entry which is preliminary data.</text>
</comment>
<sequence>MAEWRPGYPKSHHGMVWSLSVSHFGGRSYQSIFCLMDTYTIQKIDTSLYVKGFSGSLVYLTLYAVIGSFILFVILYILAGVFTALLICCPCFFTMLYRLNRIQKKYGHQGWSKKRHARKLPHFILVKRRICQI</sequence>
<keyword evidence="1" id="KW-0812">Transmembrane</keyword>
<dbReference type="InterPro" id="IPR025407">
    <property type="entry name" value="DUF4133"/>
</dbReference>
<organism evidence="2 3">
    <name type="scientific">Marinifilum breve</name>
    <dbReference type="NCBI Taxonomy" id="2184082"/>
    <lineage>
        <taxon>Bacteria</taxon>
        <taxon>Pseudomonadati</taxon>
        <taxon>Bacteroidota</taxon>
        <taxon>Bacteroidia</taxon>
        <taxon>Marinilabiliales</taxon>
        <taxon>Marinifilaceae</taxon>
    </lineage>
</organism>
<dbReference type="AlphaFoldDB" id="A0A2V4A2A7"/>
<feature type="transmembrane region" description="Helical" evidence="1">
    <location>
        <begin position="72"/>
        <end position="97"/>
    </location>
</feature>
<reference evidence="2 3" key="1">
    <citation type="submission" date="2018-05" db="EMBL/GenBank/DDBJ databases">
        <title>Marinifilum breve JC075T sp. nov., a marine bacterium isolated from Yongle Blue Hole in the South China Sea.</title>
        <authorList>
            <person name="Fu T."/>
        </authorList>
    </citation>
    <scope>NUCLEOTIDE SEQUENCE [LARGE SCALE GENOMIC DNA]</scope>
    <source>
        <strain evidence="2 3">JC075</strain>
    </source>
</reference>
<evidence type="ECO:0000313" key="2">
    <source>
        <dbReference type="EMBL" id="PXY02483.1"/>
    </source>
</evidence>
<evidence type="ECO:0000256" key="1">
    <source>
        <dbReference type="SAM" id="Phobius"/>
    </source>
</evidence>
<evidence type="ECO:0008006" key="4">
    <source>
        <dbReference type="Google" id="ProtNLM"/>
    </source>
</evidence>
<accession>A0A2V4A2A7</accession>
<dbReference type="OrthoDB" id="1122287at2"/>
<feature type="transmembrane region" description="Helical" evidence="1">
    <location>
        <begin position="48"/>
        <end position="66"/>
    </location>
</feature>
<keyword evidence="1" id="KW-0472">Membrane</keyword>
<name>A0A2V4A2A7_9BACT</name>
<evidence type="ECO:0000313" key="3">
    <source>
        <dbReference type="Proteomes" id="UP000248079"/>
    </source>
</evidence>
<proteinExistence type="predicted"/>
<dbReference type="EMBL" id="QFLI01000002">
    <property type="protein sequence ID" value="PXY02483.1"/>
    <property type="molecule type" value="Genomic_DNA"/>
</dbReference>
<keyword evidence="1" id="KW-1133">Transmembrane helix</keyword>
<dbReference type="Pfam" id="PF13571">
    <property type="entry name" value="DUF4133"/>
    <property type="match status" value="1"/>
</dbReference>
<dbReference type="Proteomes" id="UP000248079">
    <property type="component" value="Unassembled WGS sequence"/>
</dbReference>
<protein>
    <recommendedName>
        <fullName evidence="4">DUF4133 domain-containing protein</fullName>
    </recommendedName>
</protein>
<gene>
    <name evidence="2" type="ORF">DF185_04100</name>
</gene>
<keyword evidence="3" id="KW-1185">Reference proteome</keyword>